<sequence length="31" mass="3395">MANAGPNTLPSFTSVLPRLSAWMASMWSLAW</sequence>
<protein>
    <submittedName>
        <fullName evidence="1">Uncharacterized protein</fullName>
    </submittedName>
</protein>
<comment type="caution">
    <text evidence="1">The sequence shown here is derived from an EMBL/GenBank/DDBJ whole genome shotgun (WGS) entry which is preliminary data.</text>
</comment>
<dbReference type="Proteomes" id="UP000269945">
    <property type="component" value="Unassembled WGS sequence"/>
</dbReference>
<name>A0A9X9MCX6_GULGU</name>
<gene>
    <name evidence="1" type="ORF">BN2614_LOCUS1</name>
</gene>
<accession>A0A9X9MCX6</accession>
<reference evidence="1 2" key="1">
    <citation type="submission" date="2018-10" db="EMBL/GenBank/DDBJ databases">
        <authorList>
            <person name="Ekblom R."/>
            <person name="Jareborg N."/>
        </authorList>
    </citation>
    <scope>NUCLEOTIDE SEQUENCE [LARGE SCALE GENOMIC DNA]</scope>
    <source>
        <tissue evidence="1">Muscle</tissue>
    </source>
</reference>
<dbReference type="AlphaFoldDB" id="A0A9X9MCX6"/>
<dbReference type="EMBL" id="CYRY02046543">
    <property type="protein sequence ID" value="VCX42288.1"/>
    <property type="molecule type" value="Genomic_DNA"/>
</dbReference>
<evidence type="ECO:0000313" key="2">
    <source>
        <dbReference type="Proteomes" id="UP000269945"/>
    </source>
</evidence>
<organism evidence="1 2">
    <name type="scientific">Gulo gulo</name>
    <name type="common">Wolverine</name>
    <name type="synonym">Gluton</name>
    <dbReference type="NCBI Taxonomy" id="48420"/>
    <lineage>
        <taxon>Eukaryota</taxon>
        <taxon>Metazoa</taxon>
        <taxon>Chordata</taxon>
        <taxon>Craniata</taxon>
        <taxon>Vertebrata</taxon>
        <taxon>Euteleostomi</taxon>
        <taxon>Mammalia</taxon>
        <taxon>Eutheria</taxon>
        <taxon>Laurasiatheria</taxon>
        <taxon>Carnivora</taxon>
        <taxon>Caniformia</taxon>
        <taxon>Musteloidea</taxon>
        <taxon>Mustelidae</taxon>
        <taxon>Guloninae</taxon>
        <taxon>Gulo</taxon>
    </lineage>
</organism>
<evidence type="ECO:0000313" key="1">
    <source>
        <dbReference type="EMBL" id="VCX42288.1"/>
    </source>
</evidence>
<keyword evidence="2" id="KW-1185">Reference proteome</keyword>
<proteinExistence type="predicted"/>